<dbReference type="Proteomes" id="UP000885832">
    <property type="component" value="Unassembled WGS sequence"/>
</dbReference>
<dbReference type="PANTHER" id="PTHR38779">
    <property type="entry name" value="TYPE II SECRETION SYSTEM PROTEIN I-RELATED"/>
    <property type="match status" value="1"/>
</dbReference>
<accession>A0A832J6Y8</accession>
<gene>
    <name evidence="11" type="primary">gspI</name>
    <name evidence="11" type="ORF">ENJ65_04320</name>
</gene>
<evidence type="ECO:0000256" key="5">
    <source>
        <dbReference type="ARBA" id="ARBA00022519"/>
    </source>
</evidence>
<dbReference type="InterPro" id="IPR010052">
    <property type="entry name" value="T2SS_protein-GspI"/>
</dbReference>
<dbReference type="GO" id="GO:0015627">
    <property type="term" value="C:type II protein secretion system complex"/>
    <property type="evidence" value="ECO:0007669"/>
    <property type="project" value="UniProtKB-UniRule"/>
</dbReference>
<evidence type="ECO:0000256" key="6">
    <source>
        <dbReference type="ARBA" id="ARBA00022692"/>
    </source>
</evidence>
<name>A0A832J6Y8_9GAMM</name>
<evidence type="ECO:0000256" key="8">
    <source>
        <dbReference type="ARBA" id="ARBA00023136"/>
    </source>
</evidence>
<dbReference type="NCBIfam" id="TIGR01707">
    <property type="entry name" value="gspI"/>
    <property type="match status" value="1"/>
</dbReference>
<comment type="caution">
    <text evidence="11">The sequence shown here is derived from an EMBL/GenBank/DDBJ whole genome shotgun (WGS) entry which is preliminary data.</text>
</comment>
<keyword evidence="6" id="KW-0812">Transmembrane</keyword>
<comment type="PTM">
    <text evidence="9">Cleaved by prepilin peptidase.</text>
</comment>
<dbReference type="Pfam" id="PF07963">
    <property type="entry name" value="N_methyl"/>
    <property type="match status" value="1"/>
</dbReference>
<dbReference type="EMBL" id="DRNF01000273">
    <property type="protein sequence ID" value="HHJ80839.1"/>
    <property type="molecule type" value="Genomic_DNA"/>
</dbReference>
<keyword evidence="8" id="KW-0472">Membrane</keyword>
<dbReference type="InterPro" id="IPR003413">
    <property type="entry name" value="T2SS_GspI_C"/>
</dbReference>
<comment type="subcellular location">
    <subcellularLocation>
        <location evidence="1 9">Cell inner membrane</location>
        <topology evidence="1 9">Single-pass membrane protein</topology>
    </subcellularLocation>
</comment>
<dbReference type="PRINTS" id="PR00885">
    <property type="entry name" value="BCTERIALGSPH"/>
</dbReference>
<dbReference type="GO" id="GO:0005886">
    <property type="term" value="C:plasma membrane"/>
    <property type="evidence" value="ECO:0007669"/>
    <property type="project" value="UniProtKB-SubCell"/>
</dbReference>
<feature type="domain" description="Type II secretion system protein GspI C-terminal" evidence="10">
    <location>
        <begin position="44"/>
        <end position="122"/>
    </location>
</feature>
<evidence type="ECO:0000256" key="4">
    <source>
        <dbReference type="ARBA" id="ARBA00022481"/>
    </source>
</evidence>
<dbReference type="GO" id="GO:0015628">
    <property type="term" value="P:protein secretion by the type II secretion system"/>
    <property type="evidence" value="ECO:0007669"/>
    <property type="project" value="UniProtKB-UniRule"/>
</dbReference>
<keyword evidence="5 9" id="KW-0997">Cell inner membrane</keyword>
<keyword evidence="4 9" id="KW-0488">Methylation</keyword>
<reference evidence="11" key="1">
    <citation type="journal article" date="2020" name="mSystems">
        <title>Genome- and Community-Level Interaction Insights into Carbon Utilization and Element Cycling Functions of Hydrothermarchaeota in Hydrothermal Sediment.</title>
        <authorList>
            <person name="Zhou Z."/>
            <person name="Liu Y."/>
            <person name="Xu W."/>
            <person name="Pan J."/>
            <person name="Luo Z.H."/>
            <person name="Li M."/>
        </authorList>
    </citation>
    <scope>NUCLEOTIDE SEQUENCE [LARGE SCALE GENOMIC DNA]</scope>
    <source>
        <strain evidence="11">HyVt-505</strain>
    </source>
</reference>
<dbReference type="SUPFAM" id="SSF54523">
    <property type="entry name" value="Pili subunits"/>
    <property type="match status" value="1"/>
</dbReference>
<dbReference type="PROSITE" id="PS00409">
    <property type="entry name" value="PROKAR_NTER_METHYL"/>
    <property type="match status" value="1"/>
</dbReference>
<dbReference type="Pfam" id="PF02501">
    <property type="entry name" value="T2SSI"/>
    <property type="match status" value="1"/>
</dbReference>
<evidence type="ECO:0000256" key="3">
    <source>
        <dbReference type="ARBA" id="ARBA00022475"/>
    </source>
</evidence>
<evidence type="ECO:0000256" key="9">
    <source>
        <dbReference type="RuleBase" id="RU368030"/>
    </source>
</evidence>
<dbReference type="NCBIfam" id="TIGR02532">
    <property type="entry name" value="IV_pilin_GFxxxE"/>
    <property type="match status" value="1"/>
</dbReference>
<keyword evidence="3" id="KW-1003">Cell membrane</keyword>
<keyword evidence="7" id="KW-1133">Transmembrane helix</keyword>
<evidence type="ECO:0000313" key="11">
    <source>
        <dbReference type="EMBL" id="HHJ80839.1"/>
    </source>
</evidence>
<comment type="function">
    <text evidence="9">Component of the type II secretion system required for the energy-dependent secretion of extracellular factors such as proteases and toxins from the periplasm.</text>
</comment>
<dbReference type="Gene3D" id="3.30.1300.30">
    <property type="entry name" value="GSPII I/J protein-like"/>
    <property type="match status" value="1"/>
</dbReference>
<comment type="subunit">
    <text evidence="9">Type II secretion is composed of four main components: the outer membrane complex, the inner membrane complex, the cytoplasmic secretion ATPase and the periplasm-spanning pseudopilus.</text>
</comment>
<proteinExistence type="inferred from homology"/>
<evidence type="ECO:0000256" key="1">
    <source>
        <dbReference type="ARBA" id="ARBA00004377"/>
    </source>
</evidence>
<sequence>MIVSGKRQRGFTLLEVLIALAILAIALAAAIKSISSHVSNLAYLKERSLAHWVGLNALTELRISGQWPSSGELKGDEIMAGREFNWRIKVTKTEGGDVHRVDLTVTPAADDEQPLSTMVAYIGGSS</sequence>
<evidence type="ECO:0000256" key="2">
    <source>
        <dbReference type="ARBA" id="ARBA00008358"/>
    </source>
</evidence>
<dbReference type="InterPro" id="IPR012902">
    <property type="entry name" value="N_methyl_site"/>
</dbReference>
<dbReference type="AlphaFoldDB" id="A0A832J6Y8"/>
<dbReference type="InterPro" id="IPR045584">
    <property type="entry name" value="Pilin-like"/>
</dbReference>
<dbReference type="InterPro" id="IPR002416">
    <property type="entry name" value="T2SS_protein-GspH"/>
</dbReference>
<evidence type="ECO:0000259" key="10">
    <source>
        <dbReference type="Pfam" id="PF02501"/>
    </source>
</evidence>
<evidence type="ECO:0000256" key="7">
    <source>
        <dbReference type="ARBA" id="ARBA00022989"/>
    </source>
</evidence>
<protein>
    <recommendedName>
        <fullName evidence="9">Type II secretion system protein I</fullName>
        <shortName evidence="9">T2SS minor pseudopilin I</shortName>
    </recommendedName>
</protein>
<organism evidence="11">
    <name type="scientific">Candidatus Tenderia electrophaga</name>
    <dbReference type="NCBI Taxonomy" id="1748243"/>
    <lineage>
        <taxon>Bacteria</taxon>
        <taxon>Pseudomonadati</taxon>
        <taxon>Pseudomonadota</taxon>
        <taxon>Gammaproteobacteria</taxon>
        <taxon>Candidatus Tenderiales</taxon>
        <taxon>Candidatus Tenderiaceae</taxon>
        <taxon>Candidatus Tenderia</taxon>
    </lineage>
</organism>
<comment type="similarity">
    <text evidence="2 9">Belongs to the GSP I family.</text>
</comment>
<dbReference type="PANTHER" id="PTHR38779:SF2">
    <property type="entry name" value="TYPE II SECRETION SYSTEM PROTEIN I-RELATED"/>
    <property type="match status" value="1"/>
</dbReference>